<feature type="signal peptide" evidence="2">
    <location>
        <begin position="1"/>
        <end position="22"/>
    </location>
</feature>
<organism evidence="3 4">
    <name type="scientific">Mizuhopecten yessoensis</name>
    <name type="common">Japanese scallop</name>
    <name type="synonym">Patinopecten yessoensis</name>
    <dbReference type="NCBI Taxonomy" id="6573"/>
    <lineage>
        <taxon>Eukaryota</taxon>
        <taxon>Metazoa</taxon>
        <taxon>Spiralia</taxon>
        <taxon>Lophotrochozoa</taxon>
        <taxon>Mollusca</taxon>
        <taxon>Bivalvia</taxon>
        <taxon>Autobranchia</taxon>
        <taxon>Pteriomorphia</taxon>
        <taxon>Pectinida</taxon>
        <taxon>Pectinoidea</taxon>
        <taxon>Pectinidae</taxon>
        <taxon>Mizuhopecten</taxon>
    </lineage>
</organism>
<keyword evidence="4" id="KW-1185">Reference proteome</keyword>
<evidence type="ECO:0000256" key="1">
    <source>
        <dbReference type="SAM" id="MobiDB-lite"/>
    </source>
</evidence>
<accession>A0A210PEQ6</accession>
<feature type="compositionally biased region" description="Polar residues" evidence="1">
    <location>
        <begin position="134"/>
        <end position="153"/>
    </location>
</feature>
<gene>
    <name evidence="3" type="ORF">KP79_PYT23553</name>
</gene>
<name>A0A210PEQ6_MIZYE</name>
<sequence length="195" mass="21233">MATSENMLTSLLAVMLMASVDGLLVNEADVLDRNDFRGYEDDLLGPVGYGGHSEVEPHYNMAQGDLKTPQRFPSPLMNTLLWRMSVESDDNTCPEEQPILVSVNGLNGKFLVCASLQEASHMRSRRGVERSRISSKTSLSELKSNSANQKRSRLSINGALTSLAGMLQSNARRHGGNNMGGVGRDLLLKKILSIG</sequence>
<evidence type="ECO:0000256" key="2">
    <source>
        <dbReference type="SAM" id="SignalP"/>
    </source>
</evidence>
<comment type="caution">
    <text evidence="3">The sequence shown here is derived from an EMBL/GenBank/DDBJ whole genome shotgun (WGS) entry which is preliminary data.</text>
</comment>
<keyword evidence="2" id="KW-0732">Signal</keyword>
<evidence type="ECO:0000313" key="4">
    <source>
        <dbReference type="Proteomes" id="UP000242188"/>
    </source>
</evidence>
<protein>
    <submittedName>
        <fullName evidence="3">Uncharacterized protein</fullName>
    </submittedName>
</protein>
<reference evidence="3 4" key="1">
    <citation type="journal article" date="2017" name="Nat. Ecol. Evol.">
        <title>Scallop genome provides insights into evolution of bilaterian karyotype and development.</title>
        <authorList>
            <person name="Wang S."/>
            <person name="Zhang J."/>
            <person name="Jiao W."/>
            <person name="Li J."/>
            <person name="Xun X."/>
            <person name="Sun Y."/>
            <person name="Guo X."/>
            <person name="Huan P."/>
            <person name="Dong B."/>
            <person name="Zhang L."/>
            <person name="Hu X."/>
            <person name="Sun X."/>
            <person name="Wang J."/>
            <person name="Zhao C."/>
            <person name="Wang Y."/>
            <person name="Wang D."/>
            <person name="Huang X."/>
            <person name="Wang R."/>
            <person name="Lv J."/>
            <person name="Li Y."/>
            <person name="Zhang Z."/>
            <person name="Liu B."/>
            <person name="Lu W."/>
            <person name="Hui Y."/>
            <person name="Liang J."/>
            <person name="Zhou Z."/>
            <person name="Hou R."/>
            <person name="Li X."/>
            <person name="Liu Y."/>
            <person name="Li H."/>
            <person name="Ning X."/>
            <person name="Lin Y."/>
            <person name="Zhao L."/>
            <person name="Xing Q."/>
            <person name="Dou J."/>
            <person name="Li Y."/>
            <person name="Mao J."/>
            <person name="Guo H."/>
            <person name="Dou H."/>
            <person name="Li T."/>
            <person name="Mu C."/>
            <person name="Jiang W."/>
            <person name="Fu Q."/>
            <person name="Fu X."/>
            <person name="Miao Y."/>
            <person name="Liu J."/>
            <person name="Yu Q."/>
            <person name="Li R."/>
            <person name="Liao H."/>
            <person name="Li X."/>
            <person name="Kong Y."/>
            <person name="Jiang Z."/>
            <person name="Chourrout D."/>
            <person name="Li R."/>
            <person name="Bao Z."/>
        </authorList>
    </citation>
    <scope>NUCLEOTIDE SEQUENCE [LARGE SCALE GENOMIC DNA]</scope>
    <source>
        <strain evidence="3 4">PY_sf001</strain>
    </source>
</reference>
<proteinExistence type="predicted"/>
<evidence type="ECO:0000313" key="3">
    <source>
        <dbReference type="EMBL" id="OWF34964.1"/>
    </source>
</evidence>
<dbReference type="AlphaFoldDB" id="A0A210PEQ6"/>
<feature type="region of interest" description="Disordered" evidence="1">
    <location>
        <begin position="123"/>
        <end position="153"/>
    </location>
</feature>
<feature type="chain" id="PRO_5012329371" evidence="2">
    <location>
        <begin position="23"/>
        <end position="195"/>
    </location>
</feature>
<dbReference type="EMBL" id="NEDP02076746">
    <property type="protein sequence ID" value="OWF34964.1"/>
    <property type="molecule type" value="Genomic_DNA"/>
</dbReference>
<dbReference type="Proteomes" id="UP000242188">
    <property type="component" value="Unassembled WGS sequence"/>
</dbReference>